<dbReference type="EMBL" id="NESQ01000174">
    <property type="protein sequence ID" value="PUU76798.1"/>
    <property type="molecule type" value="Genomic_DNA"/>
</dbReference>
<evidence type="ECO:0000313" key="2">
    <source>
        <dbReference type="Proteomes" id="UP000244722"/>
    </source>
</evidence>
<dbReference type="AlphaFoldDB" id="A0A2T6ZMS7"/>
<sequence>MYEVLGVICIVNHRIFCHNSIHRAGGPLAAAGHYIDYPKNAICHGEQGLFEDGDRIVFNSFTQLWMIIADELMHWLTEPSTSCTVNESMSDFFACITEHKYLDENTIECRWVVSAQVWPLATCSSAPQRSLKTRGSGNNLCGHHYCFV</sequence>
<comment type="caution">
    <text evidence="1">The sequence shown here is derived from an EMBL/GenBank/DDBJ whole genome shotgun (WGS) entry which is preliminary data.</text>
</comment>
<evidence type="ECO:0000313" key="1">
    <source>
        <dbReference type="EMBL" id="PUU76798.1"/>
    </source>
</evidence>
<dbReference type="OrthoDB" id="5332336at2759"/>
<protein>
    <submittedName>
        <fullName evidence="1">Uncharacterized protein</fullName>
    </submittedName>
</protein>
<keyword evidence="2" id="KW-1185">Reference proteome</keyword>
<organism evidence="1 2">
    <name type="scientific">Tuber borchii</name>
    <name type="common">White truffle</name>
    <dbReference type="NCBI Taxonomy" id="42251"/>
    <lineage>
        <taxon>Eukaryota</taxon>
        <taxon>Fungi</taxon>
        <taxon>Dikarya</taxon>
        <taxon>Ascomycota</taxon>
        <taxon>Pezizomycotina</taxon>
        <taxon>Pezizomycetes</taxon>
        <taxon>Pezizales</taxon>
        <taxon>Tuberaceae</taxon>
        <taxon>Tuber</taxon>
    </lineage>
</organism>
<name>A0A2T6ZMS7_TUBBO</name>
<proteinExistence type="predicted"/>
<reference evidence="1 2" key="1">
    <citation type="submission" date="2017-04" db="EMBL/GenBank/DDBJ databases">
        <title>Draft genome sequence of Tuber borchii Vittad., a whitish edible truffle.</title>
        <authorList>
            <consortium name="DOE Joint Genome Institute"/>
            <person name="Murat C."/>
            <person name="Kuo A."/>
            <person name="Barry K.W."/>
            <person name="Clum A."/>
            <person name="Dockter R.B."/>
            <person name="Fauchery L."/>
            <person name="Iotti M."/>
            <person name="Kohler A."/>
            <person name="Labutti K."/>
            <person name="Lindquist E.A."/>
            <person name="Lipzen A."/>
            <person name="Ohm R.A."/>
            <person name="Wang M."/>
            <person name="Grigoriev I.V."/>
            <person name="Zambonelli A."/>
            <person name="Martin F.M."/>
        </authorList>
    </citation>
    <scope>NUCLEOTIDE SEQUENCE [LARGE SCALE GENOMIC DNA]</scope>
    <source>
        <strain evidence="1 2">Tbo3840</strain>
    </source>
</reference>
<dbReference type="STRING" id="42251.A0A2T6ZMS7"/>
<dbReference type="SUPFAM" id="SSF55486">
    <property type="entry name" value="Metalloproteases ('zincins'), catalytic domain"/>
    <property type="match status" value="1"/>
</dbReference>
<dbReference type="Gene3D" id="3.10.170.10">
    <property type="match status" value="1"/>
</dbReference>
<dbReference type="Proteomes" id="UP000244722">
    <property type="component" value="Unassembled WGS sequence"/>
</dbReference>
<accession>A0A2T6ZMS7</accession>
<gene>
    <name evidence="1" type="ORF">B9Z19DRAFT_1066334</name>
</gene>